<accession>A0A401RZC5</accession>
<sequence length="119" mass="13408">MLKDAEVKLQTEISGPHNLLQTCRQMDSLTLNLEANQQRRWGWGKKEPLALSAASQPPSKKTEQRDFNYLPVTKASFSALLSESLTPVLELLHSTLNPHYLREMGQNKNADTSNRSSMV</sequence>
<evidence type="ECO:0000313" key="1">
    <source>
        <dbReference type="EMBL" id="GCC23469.1"/>
    </source>
</evidence>
<proteinExistence type="predicted"/>
<evidence type="ECO:0000313" key="2">
    <source>
        <dbReference type="Proteomes" id="UP000287033"/>
    </source>
</evidence>
<protein>
    <submittedName>
        <fullName evidence="1">Uncharacterized protein</fullName>
    </submittedName>
</protein>
<gene>
    <name evidence="1" type="ORF">chiPu_0001865</name>
</gene>
<comment type="caution">
    <text evidence="1">The sequence shown here is derived from an EMBL/GenBank/DDBJ whole genome shotgun (WGS) entry which is preliminary data.</text>
</comment>
<dbReference type="EMBL" id="BEZZ01000031">
    <property type="protein sequence ID" value="GCC23469.1"/>
    <property type="molecule type" value="Genomic_DNA"/>
</dbReference>
<name>A0A401RZC5_CHIPU</name>
<reference evidence="1 2" key="1">
    <citation type="journal article" date="2018" name="Nat. Ecol. Evol.">
        <title>Shark genomes provide insights into elasmobranch evolution and the origin of vertebrates.</title>
        <authorList>
            <person name="Hara Y"/>
            <person name="Yamaguchi K"/>
            <person name="Onimaru K"/>
            <person name="Kadota M"/>
            <person name="Koyanagi M"/>
            <person name="Keeley SD"/>
            <person name="Tatsumi K"/>
            <person name="Tanaka K"/>
            <person name="Motone F"/>
            <person name="Kageyama Y"/>
            <person name="Nozu R"/>
            <person name="Adachi N"/>
            <person name="Nishimura O"/>
            <person name="Nakagawa R"/>
            <person name="Tanegashima C"/>
            <person name="Kiyatake I"/>
            <person name="Matsumoto R"/>
            <person name="Murakumo K"/>
            <person name="Nishida K"/>
            <person name="Terakita A"/>
            <person name="Kuratani S"/>
            <person name="Sato K"/>
            <person name="Hyodo S Kuraku.S."/>
        </authorList>
    </citation>
    <scope>NUCLEOTIDE SEQUENCE [LARGE SCALE GENOMIC DNA]</scope>
</reference>
<keyword evidence="2" id="KW-1185">Reference proteome</keyword>
<dbReference type="Proteomes" id="UP000287033">
    <property type="component" value="Unassembled WGS sequence"/>
</dbReference>
<organism evidence="1 2">
    <name type="scientific">Chiloscyllium punctatum</name>
    <name type="common">Brownbanded bambooshark</name>
    <name type="synonym">Hemiscyllium punctatum</name>
    <dbReference type="NCBI Taxonomy" id="137246"/>
    <lineage>
        <taxon>Eukaryota</taxon>
        <taxon>Metazoa</taxon>
        <taxon>Chordata</taxon>
        <taxon>Craniata</taxon>
        <taxon>Vertebrata</taxon>
        <taxon>Chondrichthyes</taxon>
        <taxon>Elasmobranchii</taxon>
        <taxon>Galeomorphii</taxon>
        <taxon>Galeoidea</taxon>
        <taxon>Orectolobiformes</taxon>
        <taxon>Hemiscylliidae</taxon>
        <taxon>Chiloscyllium</taxon>
    </lineage>
</organism>
<dbReference type="AlphaFoldDB" id="A0A401RZC5"/>